<protein>
    <submittedName>
        <fullName evidence="1">Rha family transcriptional regulator</fullName>
    </submittedName>
</protein>
<accession>A0A4Y8VMZ8</accession>
<dbReference type="Pfam" id="PF06892">
    <property type="entry name" value="Phage_CP76"/>
    <property type="match status" value="1"/>
</dbReference>
<name>A0A4Y8VMZ8_9PSED</name>
<evidence type="ECO:0000313" key="2">
    <source>
        <dbReference type="Proteomes" id="UP000297555"/>
    </source>
</evidence>
<dbReference type="AlphaFoldDB" id="A0A4Y8VMZ8"/>
<gene>
    <name evidence="1" type="ORF">E4J90_09410</name>
</gene>
<dbReference type="GO" id="GO:0003677">
    <property type="term" value="F:DNA binding"/>
    <property type="evidence" value="ECO:0007669"/>
    <property type="project" value="InterPro"/>
</dbReference>
<proteinExistence type="predicted"/>
<dbReference type="EMBL" id="SPDQ01000011">
    <property type="protein sequence ID" value="TFH81787.1"/>
    <property type="molecule type" value="Genomic_DNA"/>
</dbReference>
<sequence>MEQVHRAIHEAVLDAGPKQLAHLMGMSHTALLNRSNPNDDSHRLNLEQFLQILVHSNNPEPLQQLASALGYELVPRVKPQGVSLIQALVHLAAESGDVSRAVHDALADGHVSQIEKAGIQKEIGHVRQCLLVLEESVKAA</sequence>
<reference evidence="1 2" key="1">
    <citation type="submission" date="2019-03" db="EMBL/GenBank/DDBJ databases">
        <title>Draft genome sequence of humic substances-degrading Pseudomonas kribbensis CHA-19 from forest soil.</title>
        <authorList>
            <person name="Kim D."/>
        </authorList>
    </citation>
    <scope>NUCLEOTIDE SEQUENCE [LARGE SCALE GENOMIC DNA]</scope>
    <source>
        <strain evidence="1 2">CHA-19</strain>
    </source>
</reference>
<comment type="caution">
    <text evidence="1">The sequence shown here is derived from an EMBL/GenBank/DDBJ whole genome shotgun (WGS) entry which is preliminary data.</text>
</comment>
<organism evidence="1 2">
    <name type="scientific">Pseudomonas kribbensis</name>
    <dbReference type="NCBI Taxonomy" id="1628086"/>
    <lineage>
        <taxon>Bacteria</taxon>
        <taxon>Pseudomonadati</taxon>
        <taxon>Pseudomonadota</taxon>
        <taxon>Gammaproteobacteria</taxon>
        <taxon>Pseudomonadales</taxon>
        <taxon>Pseudomonadaceae</taxon>
        <taxon>Pseudomonas</taxon>
    </lineage>
</organism>
<evidence type="ECO:0000313" key="1">
    <source>
        <dbReference type="EMBL" id="TFH81787.1"/>
    </source>
</evidence>
<dbReference type="Proteomes" id="UP000297555">
    <property type="component" value="Unassembled WGS sequence"/>
</dbReference>
<dbReference type="RefSeq" id="WP_134826111.1">
    <property type="nucleotide sequence ID" value="NZ_SPDQ01000011.1"/>
</dbReference>
<dbReference type="OrthoDB" id="7027160at2"/>
<dbReference type="InterPro" id="IPR009679">
    <property type="entry name" value="Phage_186_CII-like"/>
</dbReference>